<accession>A0A8J3JLC1</accession>
<feature type="transmembrane region" description="Helical" evidence="6">
    <location>
        <begin position="6"/>
        <end position="29"/>
    </location>
</feature>
<dbReference type="AlphaFoldDB" id="A0A8J3JLC1"/>
<keyword evidence="8" id="KW-1185">Reference proteome</keyword>
<evidence type="ECO:0000256" key="6">
    <source>
        <dbReference type="SAM" id="Phobius"/>
    </source>
</evidence>
<dbReference type="InterPro" id="IPR001204">
    <property type="entry name" value="Phos_transporter"/>
</dbReference>
<feature type="transmembrane region" description="Helical" evidence="6">
    <location>
        <begin position="295"/>
        <end position="317"/>
    </location>
</feature>
<feature type="transmembrane region" description="Helical" evidence="6">
    <location>
        <begin position="207"/>
        <end position="225"/>
    </location>
</feature>
<protein>
    <recommendedName>
        <fullName evidence="9">Inorganic phosphate transporter</fullName>
    </recommendedName>
</protein>
<proteinExistence type="predicted"/>
<evidence type="ECO:0000313" key="7">
    <source>
        <dbReference type="EMBL" id="GIF81015.1"/>
    </source>
</evidence>
<keyword evidence="2" id="KW-0813">Transport</keyword>
<feature type="transmembrane region" description="Helical" evidence="6">
    <location>
        <begin position="245"/>
        <end position="265"/>
    </location>
</feature>
<feature type="transmembrane region" description="Helical" evidence="6">
    <location>
        <begin position="100"/>
        <end position="118"/>
    </location>
</feature>
<dbReference type="PANTHER" id="PTHR11101:SF80">
    <property type="entry name" value="PHOSPHATE TRANSPORTER"/>
    <property type="match status" value="1"/>
</dbReference>
<comment type="subcellular location">
    <subcellularLocation>
        <location evidence="1">Membrane</location>
        <topology evidence="1">Multi-pass membrane protein</topology>
    </subcellularLocation>
</comment>
<dbReference type="Proteomes" id="UP000601223">
    <property type="component" value="Unassembled WGS sequence"/>
</dbReference>
<evidence type="ECO:0000313" key="8">
    <source>
        <dbReference type="Proteomes" id="UP000601223"/>
    </source>
</evidence>
<sequence>MAFGFAMLATGFVFVCGANDGAALLAFGLRQRELPLYAVLAVLLAAIVAGPALFGLAVAHTFTDRLVAAGNRGPLVVLAGVGVALALVLVLTWRGVPTSVTLAVLGGLAGVGAGLGVPPHWATLAVVLAVAAVAPLIGGGLGYLIGLAARRLPSTSRLPGALRLAHVTTFAGQSLAYAANDGQKMFAVVGVAVGVAHRAPGMQAPPLLLLCGTALVFAAGAVASLRRMALGAAGGLTPPRSWTTVSAGIAASTAVLGGAGIGVPVSMTQSATAGLVGAGASTGLRRVRWQFAMPVLTAWLITLPASLALGCAAGLALRGVG</sequence>
<feature type="transmembrane region" description="Helical" evidence="6">
    <location>
        <begin position="124"/>
        <end position="149"/>
    </location>
</feature>
<dbReference type="GO" id="GO:0016020">
    <property type="term" value="C:membrane"/>
    <property type="evidence" value="ECO:0007669"/>
    <property type="project" value="UniProtKB-SubCell"/>
</dbReference>
<gene>
    <name evidence="7" type="ORF">Cba03nite_23640</name>
</gene>
<keyword evidence="3 6" id="KW-0812">Transmembrane</keyword>
<evidence type="ECO:0008006" key="9">
    <source>
        <dbReference type="Google" id="ProtNLM"/>
    </source>
</evidence>
<evidence type="ECO:0000256" key="2">
    <source>
        <dbReference type="ARBA" id="ARBA00022448"/>
    </source>
</evidence>
<keyword evidence="4 6" id="KW-1133">Transmembrane helix</keyword>
<evidence type="ECO:0000256" key="1">
    <source>
        <dbReference type="ARBA" id="ARBA00004141"/>
    </source>
</evidence>
<evidence type="ECO:0000256" key="3">
    <source>
        <dbReference type="ARBA" id="ARBA00022692"/>
    </source>
</evidence>
<dbReference type="RefSeq" id="WP_203745138.1">
    <property type="nucleotide sequence ID" value="NZ_BONF01000011.1"/>
</dbReference>
<dbReference type="Pfam" id="PF01384">
    <property type="entry name" value="PHO4"/>
    <property type="match status" value="2"/>
</dbReference>
<feature type="transmembrane region" description="Helical" evidence="6">
    <location>
        <begin position="74"/>
        <end position="93"/>
    </location>
</feature>
<feature type="transmembrane region" description="Helical" evidence="6">
    <location>
        <begin position="36"/>
        <end position="62"/>
    </location>
</feature>
<dbReference type="EMBL" id="BONF01000011">
    <property type="protein sequence ID" value="GIF81015.1"/>
    <property type="molecule type" value="Genomic_DNA"/>
</dbReference>
<name>A0A8J3JLC1_9ACTN</name>
<reference evidence="7 8" key="1">
    <citation type="submission" date="2021-01" db="EMBL/GenBank/DDBJ databases">
        <title>Whole genome shotgun sequence of Catellatospora bangladeshensis NBRC 107357.</title>
        <authorList>
            <person name="Komaki H."/>
            <person name="Tamura T."/>
        </authorList>
    </citation>
    <scope>NUCLEOTIDE SEQUENCE [LARGE SCALE GENOMIC DNA]</scope>
    <source>
        <strain evidence="7 8">NBRC 107357</strain>
    </source>
</reference>
<keyword evidence="5 6" id="KW-0472">Membrane</keyword>
<dbReference type="PANTHER" id="PTHR11101">
    <property type="entry name" value="PHOSPHATE TRANSPORTER"/>
    <property type="match status" value="1"/>
</dbReference>
<evidence type="ECO:0000256" key="5">
    <source>
        <dbReference type="ARBA" id="ARBA00023136"/>
    </source>
</evidence>
<dbReference type="GO" id="GO:0005315">
    <property type="term" value="F:phosphate transmembrane transporter activity"/>
    <property type="evidence" value="ECO:0007669"/>
    <property type="project" value="InterPro"/>
</dbReference>
<evidence type="ECO:0000256" key="4">
    <source>
        <dbReference type="ARBA" id="ARBA00022989"/>
    </source>
</evidence>
<dbReference type="GO" id="GO:0035435">
    <property type="term" value="P:phosphate ion transmembrane transport"/>
    <property type="evidence" value="ECO:0007669"/>
    <property type="project" value="TreeGrafter"/>
</dbReference>
<comment type="caution">
    <text evidence="7">The sequence shown here is derived from an EMBL/GenBank/DDBJ whole genome shotgun (WGS) entry which is preliminary data.</text>
</comment>
<organism evidence="7 8">
    <name type="scientific">Catellatospora bangladeshensis</name>
    <dbReference type="NCBI Taxonomy" id="310355"/>
    <lineage>
        <taxon>Bacteria</taxon>
        <taxon>Bacillati</taxon>
        <taxon>Actinomycetota</taxon>
        <taxon>Actinomycetes</taxon>
        <taxon>Micromonosporales</taxon>
        <taxon>Micromonosporaceae</taxon>
        <taxon>Catellatospora</taxon>
    </lineage>
</organism>